<reference evidence="2" key="1">
    <citation type="submission" date="2010-08" db="EMBL/GenBank/DDBJ databases">
        <title>Genome sequence of Parvularcula bermudensis HTCC2503.</title>
        <authorList>
            <person name="Kang D.-M."/>
            <person name="Oh H.-M."/>
            <person name="Cho J.-C."/>
        </authorList>
    </citation>
    <scope>NUCLEOTIDE SEQUENCE [LARGE SCALE GENOMIC DNA]</scope>
    <source>
        <strain evidence="2">ATCC BAA-594 / HTCC2503 / KCTC 12087</strain>
    </source>
</reference>
<dbReference type="HOGENOM" id="CLU_2900074_0_0_5"/>
<evidence type="ECO:0000313" key="2">
    <source>
        <dbReference type="Proteomes" id="UP000001302"/>
    </source>
</evidence>
<sequence length="62" mass="6982">MRGTKTNHTEIADDHIRYFVPRLVSLEACARIHGLHEVATHLDRALICFEQAKIRTEAGDGP</sequence>
<dbReference type="EMBL" id="CP002156">
    <property type="protein sequence ID" value="ADM10108.1"/>
    <property type="molecule type" value="Genomic_DNA"/>
</dbReference>
<dbReference type="Proteomes" id="UP000001302">
    <property type="component" value="Chromosome"/>
</dbReference>
<dbReference type="AlphaFoldDB" id="E0TFY9"/>
<evidence type="ECO:0000313" key="1">
    <source>
        <dbReference type="EMBL" id="ADM10108.1"/>
    </source>
</evidence>
<keyword evidence="2" id="KW-1185">Reference proteome</keyword>
<accession>E0TFY9</accession>
<protein>
    <submittedName>
        <fullName evidence="1">Uncharacterized protein</fullName>
    </submittedName>
</protein>
<dbReference type="KEGG" id="pbr:PB2503_10284"/>
<gene>
    <name evidence="1" type="ordered locus">PB2503_10284</name>
</gene>
<organism evidence="1 2">
    <name type="scientific">Parvularcula bermudensis (strain ATCC BAA-594 / HTCC2503 / KCTC 12087)</name>
    <dbReference type="NCBI Taxonomy" id="314260"/>
    <lineage>
        <taxon>Bacteria</taxon>
        <taxon>Pseudomonadati</taxon>
        <taxon>Pseudomonadota</taxon>
        <taxon>Alphaproteobacteria</taxon>
        <taxon>Parvularculales</taxon>
        <taxon>Parvularculaceae</taxon>
        <taxon>Parvularcula</taxon>
    </lineage>
</organism>
<reference evidence="1 2" key="2">
    <citation type="journal article" date="2011" name="J. Bacteriol.">
        <title>Complete genome sequence of strain HTCC2503T of Parvularcula bermudensis, the type species of the order "Parvularculales" in the class Alphaproteobacteria.</title>
        <authorList>
            <person name="Oh H.M."/>
            <person name="Kang I."/>
            <person name="Vergin K.L."/>
            <person name="Kang D."/>
            <person name="Rhee K.H."/>
            <person name="Giovannoni S.J."/>
            <person name="Cho J.C."/>
        </authorList>
    </citation>
    <scope>NUCLEOTIDE SEQUENCE [LARGE SCALE GENOMIC DNA]</scope>
    <source>
        <strain evidence="2">ATCC BAA-594 / HTCC2503 / KCTC 12087</strain>
    </source>
</reference>
<name>E0TFY9_PARBH</name>
<proteinExistence type="predicted"/>